<evidence type="ECO:0000313" key="3">
    <source>
        <dbReference type="Proteomes" id="UP000438429"/>
    </source>
</evidence>
<feature type="compositionally biased region" description="Polar residues" evidence="1">
    <location>
        <begin position="18"/>
        <end position="30"/>
    </location>
</feature>
<accession>A0A6A4T5C9</accession>
<proteinExistence type="predicted"/>
<sequence>MRPDGGGGYSPDRPVSGSPISSSAENTTNPPKKETMVESRVVTENQSESGERVIASSIPSVWFFSPVQTTAQPPETSN</sequence>
<dbReference type="AlphaFoldDB" id="A0A6A4T5C9"/>
<organism evidence="2 3">
    <name type="scientific">Scophthalmus maximus</name>
    <name type="common">Turbot</name>
    <name type="synonym">Psetta maxima</name>
    <dbReference type="NCBI Taxonomy" id="52904"/>
    <lineage>
        <taxon>Eukaryota</taxon>
        <taxon>Metazoa</taxon>
        <taxon>Chordata</taxon>
        <taxon>Craniata</taxon>
        <taxon>Vertebrata</taxon>
        <taxon>Euteleostomi</taxon>
        <taxon>Actinopterygii</taxon>
        <taxon>Neopterygii</taxon>
        <taxon>Teleostei</taxon>
        <taxon>Neoteleostei</taxon>
        <taxon>Acanthomorphata</taxon>
        <taxon>Carangaria</taxon>
        <taxon>Pleuronectiformes</taxon>
        <taxon>Pleuronectoidei</taxon>
        <taxon>Scophthalmidae</taxon>
        <taxon>Scophthalmus</taxon>
    </lineage>
</organism>
<evidence type="ECO:0000256" key="1">
    <source>
        <dbReference type="SAM" id="MobiDB-lite"/>
    </source>
</evidence>
<feature type="compositionally biased region" description="Polar residues" evidence="1">
    <location>
        <begin position="66"/>
        <end position="78"/>
    </location>
</feature>
<protein>
    <submittedName>
        <fullName evidence="2">Uncharacterized protein</fullName>
    </submittedName>
</protein>
<comment type="caution">
    <text evidence="2">The sequence shown here is derived from an EMBL/GenBank/DDBJ whole genome shotgun (WGS) entry which is preliminary data.</text>
</comment>
<name>A0A6A4T5C9_SCOMX</name>
<gene>
    <name evidence="2" type="ORF">F2P81_004123</name>
</gene>
<dbReference type="EMBL" id="VEVO01000004">
    <property type="protein sequence ID" value="KAF0042786.1"/>
    <property type="molecule type" value="Genomic_DNA"/>
</dbReference>
<reference evidence="2 3" key="1">
    <citation type="submission" date="2019-06" db="EMBL/GenBank/DDBJ databases">
        <title>Draft genomes of female and male turbot (Scophthalmus maximus).</title>
        <authorList>
            <person name="Xu H."/>
            <person name="Xu X.-W."/>
            <person name="Shao C."/>
            <person name="Chen S."/>
        </authorList>
    </citation>
    <scope>NUCLEOTIDE SEQUENCE [LARGE SCALE GENOMIC DNA]</scope>
    <source>
        <strain evidence="2">Ysfricsl-2016a</strain>
        <tissue evidence="2">Blood</tissue>
    </source>
</reference>
<evidence type="ECO:0000313" key="2">
    <source>
        <dbReference type="EMBL" id="KAF0042786.1"/>
    </source>
</evidence>
<feature type="region of interest" description="Disordered" evidence="1">
    <location>
        <begin position="1"/>
        <end position="78"/>
    </location>
</feature>
<dbReference type="Proteomes" id="UP000438429">
    <property type="component" value="Unassembled WGS sequence"/>
</dbReference>